<gene>
    <name evidence="2" type="ORF">CHC_T00001416001</name>
</gene>
<organism evidence="2 3">
    <name type="scientific">Chondrus crispus</name>
    <name type="common">Carrageen Irish moss</name>
    <name type="synonym">Polymorpha crispa</name>
    <dbReference type="NCBI Taxonomy" id="2769"/>
    <lineage>
        <taxon>Eukaryota</taxon>
        <taxon>Rhodophyta</taxon>
        <taxon>Florideophyceae</taxon>
        <taxon>Rhodymeniophycidae</taxon>
        <taxon>Gigartinales</taxon>
        <taxon>Gigartinaceae</taxon>
        <taxon>Chondrus</taxon>
    </lineage>
</organism>
<reference evidence="3" key="1">
    <citation type="journal article" date="2013" name="Proc. Natl. Acad. Sci. U.S.A.">
        <title>Genome structure and metabolic features in the red seaweed Chondrus crispus shed light on evolution of the Archaeplastida.</title>
        <authorList>
            <person name="Collen J."/>
            <person name="Porcel B."/>
            <person name="Carre W."/>
            <person name="Ball S.G."/>
            <person name="Chaparro C."/>
            <person name="Tonon T."/>
            <person name="Barbeyron T."/>
            <person name="Michel G."/>
            <person name="Noel B."/>
            <person name="Valentin K."/>
            <person name="Elias M."/>
            <person name="Artiguenave F."/>
            <person name="Arun A."/>
            <person name="Aury J.M."/>
            <person name="Barbosa-Neto J.F."/>
            <person name="Bothwell J.H."/>
            <person name="Bouget F.Y."/>
            <person name="Brillet L."/>
            <person name="Cabello-Hurtado F."/>
            <person name="Capella-Gutierrez S."/>
            <person name="Charrier B."/>
            <person name="Cladiere L."/>
            <person name="Cock J.M."/>
            <person name="Coelho S.M."/>
            <person name="Colleoni C."/>
            <person name="Czjzek M."/>
            <person name="Da Silva C."/>
            <person name="Delage L."/>
            <person name="Denoeud F."/>
            <person name="Deschamps P."/>
            <person name="Dittami S.M."/>
            <person name="Gabaldon T."/>
            <person name="Gachon C.M."/>
            <person name="Groisillier A."/>
            <person name="Herve C."/>
            <person name="Jabbari K."/>
            <person name="Katinka M."/>
            <person name="Kloareg B."/>
            <person name="Kowalczyk N."/>
            <person name="Labadie K."/>
            <person name="Leblanc C."/>
            <person name="Lopez P.J."/>
            <person name="McLachlan D.H."/>
            <person name="Meslet-Cladiere L."/>
            <person name="Moustafa A."/>
            <person name="Nehr Z."/>
            <person name="Nyvall Collen P."/>
            <person name="Panaud O."/>
            <person name="Partensky F."/>
            <person name="Poulain J."/>
            <person name="Rensing S.A."/>
            <person name="Rousvoal S."/>
            <person name="Samson G."/>
            <person name="Symeonidi A."/>
            <person name="Weissenbach J."/>
            <person name="Zambounis A."/>
            <person name="Wincker P."/>
            <person name="Boyen C."/>
        </authorList>
    </citation>
    <scope>NUCLEOTIDE SEQUENCE [LARGE SCALE GENOMIC DNA]</scope>
    <source>
        <strain evidence="3">cv. Stackhouse</strain>
    </source>
</reference>
<name>R7Q2S6_CHOCR</name>
<evidence type="ECO:0000256" key="1">
    <source>
        <dbReference type="SAM" id="SignalP"/>
    </source>
</evidence>
<dbReference type="Gramene" id="CDF32193">
    <property type="protein sequence ID" value="CDF32193"/>
    <property type="gene ID" value="CHC_T00001416001"/>
</dbReference>
<keyword evidence="1" id="KW-0732">Signal</keyword>
<accession>R7Q2S6</accession>
<dbReference type="RefSeq" id="XP_005711858.1">
    <property type="nucleotide sequence ID" value="XM_005711801.1"/>
</dbReference>
<evidence type="ECO:0000313" key="2">
    <source>
        <dbReference type="EMBL" id="CDF32193.1"/>
    </source>
</evidence>
<evidence type="ECO:0008006" key="4">
    <source>
        <dbReference type="Google" id="ProtNLM"/>
    </source>
</evidence>
<dbReference type="Proteomes" id="UP000012073">
    <property type="component" value="Unassembled WGS sequence"/>
</dbReference>
<feature type="signal peptide" evidence="1">
    <location>
        <begin position="1"/>
        <end position="20"/>
    </location>
</feature>
<proteinExistence type="predicted"/>
<keyword evidence="3" id="KW-1185">Reference proteome</keyword>
<dbReference type="AlphaFoldDB" id="R7Q2S6"/>
<dbReference type="GeneID" id="17319548"/>
<sequence length="276" mass="29769">MIKTTGLLLVLASILSQSYAQPESCTTACRALSGQCGVSLSTLARTPCLDTRSNTERTCDCNLNLDSIQALSEKDVIRDCVLKNLALTKIQSLDIKAKMINVHVNRISNTGRLSQSGDIRRSTICGFGCTGRNQFQNCILSGSIFRSTFDNIFANGRATVSISGDKFVRSKVDSITSDEGIQIGCKDGFDNNKIELLATSSSGRFSSVLGTKIRNNEIGLFSSGPISSFAELDGNTAEIANMQGPCAVLNVKSKIITDRLTLPRDEPDCARMFEEA</sequence>
<feature type="chain" id="PRO_5004443108" description="Right handed beta helix domain-containing protein" evidence="1">
    <location>
        <begin position="21"/>
        <end position="276"/>
    </location>
</feature>
<dbReference type="KEGG" id="ccp:CHC_T00001416001"/>
<dbReference type="EMBL" id="HG001459">
    <property type="protein sequence ID" value="CDF32193.1"/>
    <property type="molecule type" value="Genomic_DNA"/>
</dbReference>
<evidence type="ECO:0000313" key="3">
    <source>
        <dbReference type="Proteomes" id="UP000012073"/>
    </source>
</evidence>
<protein>
    <recommendedName>
        <fullName evidence="4">Right handed beta helix domain-containing protein</fullName>
    </recommendedName>
</protein>